<dbReference type="EMBL" id="CAADFP010000027">
    <property type="protein sequence ID" value="VFK25931.1"/>
    <property type="molecule type" value="Genomic_DNA"/>
</dbReference>
<name>A0A450W7M5_9GAMM</name>
<sequence>MEVTQLRLGIQPPELVFGNRQARPQQASGNMGDIDHPVRITPTDADGLVERHSGVEDGEPRYLLSRHL</sequence>
<gene>
    <name evidence="2" type="ORF">BECKLPF1236A_GA0070988_100815</name>
    <name evidence="3" type="ORF">BECKLPF1236C_GA0070990_1002717</name>
</gene>
<proteinExistence type="predicted"/>
<dbReference type="AlphaFoldDB" id="A0A450W7M5"/>
<protein>
    <submittedName>
        <fullName evidence="2">Uncharacterized protein</fullName>
    </submittedName>
</protein>
<organism evidence="2">
    <name type="scientific">Candidatus Kentrum sp. LPFa</name>
    <dbReference type="NCBI Taxonomy" id="2126335"/>
    <lineage>
        <taxon>Bacteria</taxon>
        <taxon>Pseudomonadati</taxon>
        <taxon>Pseudomonadota</taxon>
        <taxon>Gammaproteobacteria</taxon>
        <taxon>Candidatus Kentrum</taxon>
    </lineage>
</organism>
<dbReference type="EMBL" id="CAADFM010000081">
    <property type="protein sequence ID" value="VFK13064.1"/>
    <property type="molecule type" value="Genomic_DNA"/>
</dbReference>
<evidence type="ECO:0000313" key="2">
    <source>
        <dbReference type="EMBL" id="VFK13064.1"/>
    </source>
</evidence>
<reference evidence="2" key="1">
    <citation type="submission" date="2019-02" db="EMBL/GenBank/DDBJ databases">
        <authorList>
            <person name="Gruber-Vodicka R. H."/>
            <person name="Seah K. B. B."/>
        </authorList>
    </citation>
    <scope>NUCLEOTIDE SEQUENCE</scope>
    <source>
        <strain evidence="2">BECK_S312</strain>
        <strain evidence="3">BECK_S426</strain>
    </source>
</reference>
<accession>A0A450W7M5</accession>
<feature type="region of interest" description="Disordered" evidence="1">
    <location>
        <begin position="17"/>
        <end position="40"/>
    </location>
</feature>
<evidence type="ECO:0000313" key="3">
    <source>
        <dbReference type="EMBL" id="VFK25931.1"/>
    </source>
</evidence>
<evidence type="ECO:0000256" key="1">
    <source>
        <dbReference type="SAM" id="MobiDB-lite"/>
    </source>
</evidence>